<proteinExistence type="predicted"/>
<dbReference type="AlphaFoldDB" id="A0A1F7SK11"/>
<dbReference type="InterPro" id="IPR036440">
    <property type="entry name" value="Peptidase_C15-like_sf"/>
</dbReference>
<organism evidence="1 2">
    <name type="scientific">Candidatus Shapirobacteria bacterium RBG_13_44_7</name>
    <dbReference type="NCBI Taxonomy" id="1802149"/>
    <lineage>
        <taxon>Bacteria</taxon>
        <taxon>Candidatus Shapironibacteriota</taxon>
    </lineage>
</organism>
<dbReference type="SUPFAM" id="SSF53182">
    <property type="entry name" value="Pyrrolidone carboxyl peptidase (pyroglutamate aminopeptidase)"/>
    <property type="match status" value="1"/>
</dbReference>
<comment type="caution">
    <text evidence="1">The sequence shown here is derived from an EMBL/GenBank/DDBJ whole genome shotgun (WGS) entry which is preliminary data.</text>
</comment>
<sequence length="167" mass="19592">MILFYAFSNRWGTNISRRTLSELQKIYPSPDINYQPIFYHPSQFFRKFIEYQNYPLILGLGDYYGHTNKIHLETQAKNSYNDQPIYPFSPILIDLSLPSVDNIDSQIFKISSNMGISNCNWIAYRTQLYLNQKNLPTHHLFLHLPQKSNASFLAAQISRLLQDNQII</sequence>
<reference evidence="1 2" key="1">
    <citation type="journal article" date="2016" name="Nat. Commun.">
        <title>Thousands of microbial genomes shed light on interconnected biogeochemical processes in an aquifer system.</title>
        <authorList>
            <person name="Anantharaman K."/>
            <person name="Brown C.T."/>
            <person name="Hug L.A."/>
            <person name="Sharon I."/>
            <person name="Castelle C.J."/>
            <person name="Probst A.J."/>
            <person name="Thomas B.C."/>
            <person name="Singh A."/>
            <person name="Wilkins M.J."/>
            <person name="Karaoz U."/>
            <person name="Brodie E.L."/>
            <person name="Williams K.H."/>
            <person name="Hubbard S.S."/>
            <person name="Banfield J.F."/>
        </authorList>
    </citation>
    <scope>NUCLEOTIDE SEQUENCE [LARGE SCALE GENOMIC DNA]</scope>
</reference>
<evidence type="ECO:0000313" key="2">
    <source>
        <dbReference type="Proteomes" id="UP000185874"/>
    </source>
</evidence>
<gene>
    <name evidence="1" type="ORF">A3K55_02640</name>
</gene>
<accession>A0A1F7SK11</accession>
<protein>
    <submittedName>
        <fullName evidence="1">Uncharacterized protein</fullName>
    </submittedName>
</protein>
<dbReference type="Gene3D" id="3.40.630.20">
    <property type="entry name" value="Peptidase C15, pyroglutamyl peptidase I-like"/>
    <property type="match status" value="1"/>
</dbReference>
<dbReference type="Proteomes" id="UP000185874">
    <property type="component" value="Unassembled WGS sequence"/>
</dbReference>
<evidence type="ECO:0000313" key="1">
    <source>
        <dbReference type="EMBL" id="OGL54099.1"/>
    </source>
</evidence>
<dbReference type="EMBL" id="MGDJ01000006">
    <property type="protein sequence ID" value="OGL54099.1"/>
    <property type="molecule type" value="Genomic_DNA"/>
</dbReference>
<name>A0A1F7SK11_9BACT</name>